<organism evidence="2">
    <name type="scientific">bioreactor metagenome</name>
    <dbReference type="NCBI Taxonomy" id="1076179"/>
    <lineage>
        <taxon>unclassified sequences</taxon>
        <taxon>metagenomes</taxon>
        <taxon>ecological metagenomes</taxon>
    </lineage>
</organism>
<comment type="caution">
    <text evidence="2">The sequence shown here is derived from an EMBL/GenBank/DDBJ whole genome shotgun (WGS) entry which is preliminary data.</text>
</comment>
<sequence>MGLAVLAHVKAHVGEHRLEVGGVDVVQPLLVVRLGQAEDAEVGPQGNHARRGSCPRGGGGGMFLDSRLDEPVGALFREIPRLHGTGEVTVEDENGCPAFLFVILLPYVGEGRAEGGTVVRLLVSSVGDGFSRVEIRLRGRHVPSCGDLCRPAEFPRFVEKRGVTAELLHGLDIEFRPGSLSVEFGRILHEGHPPAHDGPAQDHRGPVAGRTQAESRVEFPEGVAVAFQHIPPVSPPEGGDVRGHDRLEGSRDLDVVPVHESCEIGQVFLDGDPAGLGALALGLASVPHENVGPPAVLPGLLGQGEPHARGKALAKVAAPPVDTRHIPFDVSLEGGTALAEMSDCVHGRKETPLRQGGVGSRRCMAVADGNIVPVDIGAVLWRQVSHTVDGQVHFRAREGSGGMAAVRQGDHGDGISPAACGGFLKGADHGVIEGADGKIPQCGKVHFRIASLNCDRTDYTQDGRKSQEKGRSRRTARRCLA</sequence>
<name>A0A644X671_9ZZZZ</name>
<feature type="compositionally biased region" description="Basic and acidic residues" evidence="1">
    <location>
        <begin position="458"/>
        <end position="470"/>
    </location>
</feature>
<feature type="region of interest" description="Disordered" evidence="1">
    <location>
        <begin position="458"/>
        <end position="481"/>
    </location>
</feature>
<feature type="region of interest" description="Disordered" evidence="1">
    <location>
        <begin position="190"/>
        <end position="213"/>
    </location>
</feature>
<gene>
    <name evidence="2" type="ORF">SDC9_57650</name>
</gene>
<dbReference type="EMBL" id="VSSQ01001813">
    <property type="protein sequence ID" value="MPM11308.1"/>
    <property type="molecule type" value="Genomic_DNA"/>
</dbReference>
<feature type="compositionally biased region" description="Basic residues" evidence="1">
    <location>
        <begin position="471"/>
        <end position="481"/>
    </location>
</feature>
<reference evidence="2" key="1">
    <citation type="submission" date="2019-08" db="EMBL/GenBank/DDBJ databases">
        <authorList>
            <person name="Kucharzyk K."/>
            <person name="Murdoch R.W."/>
            <person name="Higgins S."/>
            <person name="Loffler F."/>
        </authorList>
    </citation>
    <scope>NUCLEOTIDE SEQUENCE</scope>
</reference>
<evidence type="ECO:0000256" key="1">
    <source>
        <dbReference type="SAM" id="MobiDB-lite"/>
    </source>
</evidence>
<evidence type="ECO:0000313" key="2">
    <source>
        <dbReference type="EMBL" id="MPM11308.1"/>
    </source>
</evidence>
<accession>A0A644X671</accession>
<protein>
    <submittedName>
        <fullName evidence="2">Uncharacterized protein</fullName>
    </submittedName>
</protein>
<feature type="compositionally biased region" description="Basic and acidic residues" evidence="1">
    <location>
        <begin position="190"/>
        <end position="205"/>
    </location>
</feature>
<proteinExistence type="predicted"/>
<dbReference type="AlphaFoldDB" id="A0A644X671"/>